<reference evidence="1 2" key="1">
    <citation type="submission" date="2024-02" db="EMBL/GenBank/DDBJ databases">
        <authorList>
            <person name="Daric V."/>
            <person name="Darras S."/>
        </authorList>
    </citation>
    <scope>NUCLEOTIDE SEQUENCE [LARGE SCALE GENOMIC DNA]</scope>
</reference>
<dbReference type="Proteomes" id="UP001642483">
    <property type="component" value="Unassembled WGS sequence"/>
</dbReference>
<organism evidence="1 2">
    <name type="scientific">Clavelina lepadiformis</name>
    <name type="common">Light-bulb sea squirt</name>
    <name type="synonym">Ascidia lepadiformis</name>
    <dbReference type="NCBI Taxonomy" id="159417"/>
    <lineage>
        <taxon>Eukaryota</taxon>
        <taxon>Metazoa</taxon>
        <taxon>Chordata</taxon>
        <taxon>Tunicata</taxon>
        <taxon>Ascidiacea</taxon>
        <taxon>Aplousobranchia</taxon>
        <taxon>Clavelinidae</taxon>
        <taxon>Clavelina</taxon>
    </lineage>
</organism>
<accession>A0ABP0FU31</accession>
<name>A0ABP0FU31_CLALP</name>
<evidence type="ECO:0000313" key="2">
    <source>
        <dbReference type="Proteomes" id="UP001642483"/>
    </source>
</evidence>
<dbReference type="EMBL" id="CAWYQH010000096">
    <property type="protein sequence ID" value="CAK8683141.1"/>
    <property type="molecule type" value="Genomic_DNA"/>
</dbReference>
<evidence type="ECO:0000313" key="1">
    <source>
        <dbReference type="EMBL" id="CAK8683141.1"/>
    </source>
</evidence>
<comment type="caution">
    <text evidence="1">The sequence shown here is derived from an EMBL/GenBank/DDBJ whole genome shotgun (WGS) entry which is preliminary data.</text>
</comment>
<sequence length="108" mass="12240">MATTECYVEADATNKTEKELQKKTDNLDAELWENGDGVNPKVIKEHKEKGDIAGKLQGDAEYRCVGTQKSVLLLLNFFHDIIDQGFPNFFARDPFQISEVFRDPSCLN</sequence>
<gene>
    <name evidence="1" type="ORF">CVLEPA_LOCUS14243</name>
</gene>
<keyword evidence="2" id="KW-1185">Reference proteome</keyword>
<proteinExistence type="predicted"/>
<protein>
    <submittedName>
        <fullName evidence="1">Uncharacterized protein</fullName>
    </submittedName>
</protein>